<keyword evidence="6" id="KW-0285">Flavoprotein</keyword>
<gene>
    <name evidence="8" type="ORF">N7452_003673</name>
</gene>
<evidence type="ECO:0000256" key="3">
    <source>
        <dbReference type="ARBA" id="ARBA00010790"/>
    </source>
</evidence>
<comment type="subcellular location">
    <subcellularLocation>
        <location evidence="2">Cytoplasm</location>
    </subcellularLocation>
    <subcellularLocation>
        <location evidence="1">Secreted</location>
        <location evidence="1">Cell wall</location>
    </subcellularLocation>
</comment>
<comment type="similarity">
    <text evidence="3">Belongs to the GMC oxidoreductase family.</text>
</comment>
<dbReference type="Gene3D" id="3.30.560.10">
    <property type="entry name" value="Glucose Oxidase, domain 3"/>
    <property type="match status" value="1"/>
</dbReference>
<proteinExistence type="inferred from homology"/>
<dbReference type="GO" id="GO:0005737">
    <property type="term" value="C:cytoplasm"/>
    <property type="evidence" value="ECO:0007669"/>
    <property type="project" value="UniProtKB-SubCell"/>
</dbReference>
<name>A0A9W9ULU5_PENBR</name>
<dbReference type="InterPro" id="IPR012132">
    <property type="entry name" value="GMC_OxRdtase"/>
</dbReference>
<reference evidence="8" key="2">
    <citation type="journal article" date="2023" name="IMA Fungus">
        <title>Comparative genomic study of the Penicillium genus elucidates a diverse pangenome and 15 lateral gene transfer events.</title>
        <authorList>
            <person name="Petersen C."/>
            <person name="Sorensen T."/>
            <person name="Nielsen M.R."/>
            <person name="Sondergaard T.E."/>
            <person name="Sorensen J.L."/>
            <person name="Fitzpatrick D.A."/>
            <person name="Frisvad J.C."/>
            <person name="Nielsen K.L."/>
        </authorList>
    </citation>
    <scope>NUCLEOTIDE SEQUENCE</scope>
    <source>
        <strain evidence="8">IBT 35673</strain>
    </source>
</reference>
<keyword evidence="5" id="KW-0134">Cell wall</keyword>
<organism evidence="8 9">
    <name type="scientific">Penicillium brevicompactum</name>
    <dbReference type="NCBI Taxonomy" id="5074"/>
    <lineage>
        <taxon>Eukaryota</taxon>
        <taxon>Fungi</taxon>
        <taxon>Dikarya</taxon>
        <taxon>Ascomycota</taxon>
        <taxon>Pezizomycotina</taxon>
        <taxon>Eurotiomycetes</taxon>
        <taxon>Eurotiomycetidae</taxon>
        <taxon>Eurotiales</taxon>
        <taxon>Aspergillaceae</taxon>
        <taxon>Penicillium</taxon>
    </lineage>
</organism>
<evidence type="ECO:0000256" key="4">
    <source>
        <dbReference type="ARBA" id="ARBA00022490"/>
    </source>
</evidence>
<dbReference type="SUPFAM" id="SSF54373">
    <property type="entry name" value="FAD-linked reductases, C-terminal domain"/>
    <property type="match status" value="1"/>
</dbReference>
<dbReference type="InterPro" id="IPR000172">
    <property type="entry name" value="GMC_OxRdtase_N"/>
</dbReference>
<sequence length="618" mass="67461">MESGSLCQEFDYIVIGAGIGGLVISSRLSEDDTKILLIEAGPDCADDPRIEIPGLVTTLYGDKELDWGFISEPQQHVNGRQIPQPRGRMVGGSSALNLSVIMYPSAQDFEAWKDLGNKLWSAQAMAPYIQKFHRYMAPDRAVVEQLGLDDYLDPSNQGCSGPLPVSFPSAYDVFNIAWNETFARLGWQDSNDPILGIKMGGFTCPLSVNPESSTRGSANAYRTNRPSLTLLTETRVERILFAAEDVAAEDDDSNEPRIATGFHVNGKGGQKVFSARKEVIICAGSLQTPQLLEISGIGNAKLLRKHGIPVIRDLPGVGENLQDHCISSISYKVSDDQVSGDVMRDPQVVQSAMEQYHKTKSGPMVGMPMSVAYLPLVDGCQRASAEARRHMVDTHQNAPTPHDSVSLGVQTQHDILSRMLRDGEEIAAEYIFLPLQLHANPGATSMADLFEKKADGNYISILALLSHPFSRGTVHIKSSNIDDKPIFDPSYLSHPLDLEILARQTQFIEQIVRTEPFHSLVQPDFRIPGISTSPDLSSDLEAAKCVVKERLLSCFHPVGSCSMMPVGLGGVVNEQLIVHGTSNLRVVDASIFPLEPSGNIQATVYAVAERAADLIRMK</sequence>
<comment type="cofactor">
    <cofactor evidence="6">
        <name>FAD</name>
        <dbReference type="ChEBI" id="CHEBI:57692"/>
    </cofactor>
</comment>
<evidence type="ECO:0000259" key="7">
    <source>
        <dbReference type="PROSITE" id="PS00624"/>
    </source>
</evidence>
<evidence type="ECO:0000313" key="8">
    <source>
        <dbReference type="EMBL" id="KAJ5345669.1"/>
    </source>
</evidence>
<keyword evidence="4" id="KW-0963">Cytoplasm</keyword>
<evidence type="ECO:0000256" key="6">
    <source>
        <dbReference type="PIRSR" id="PIRSR000137-2"/>
    </source>
</evidence>
<dbReference type="InterPro" id="IPR007867">
    <property type="entry name" value="GMC_OxRtase_C"/>
</dbReference>
<dbReference type="GO" id="GO:0016614">
    <property type="term" value="F:oxidoreductase activity, acting on CH-OH group of donors"/>
    <property type="evidence" value="ECO:0007669"/>
    <property type="project" value="InterPro"/>
</dbReference>
<dbReference type="InterPro" id="IPR036188">
    <property type="entry name" value="FAD/NAD-bd_sf"/>
</dbReference>
<accession>A0A9W9ULU5</accession>
<feature type="binding site" evidence="6">
    <location>
        <position position="236"/>
    </location>
    <ligand>
        <name>FAD</name>
        <dbReference type="ChEBI" id="CHEBI:57692"/>
    </ligand>
</feature>
<dbReference type="Pfam" id="PF00732">
    <property type="entry name" value="GMC_oxred_N"/>
    <property type="match status" value="1"/>
</dbReference>
<evidence type="ECO:0000256" key="5">
    <source>
        <dbReference type="ARBA" id="ARBA00022512"/>
    </source>
</evidence>
<dbReference type="SUPFAM" id="SSF51905">
    <property type="entry name" value="FAD/NAD(P)-binding domain"/>
    <property type="match status" value="1"/>
</dbReference>
<dbReference type="PROSITE" id="PS00624">
    <property type="entry name" value="GMC_OXRED_2"/>
    <property type="match status" value="1"/>
</dbReference>
<protein>
    <submittedName>
        <fullName evidence="8">Aryl-alcohol dehydrogenase</fullName>
    </submittedName>
</protein>
<dbReference type="PANTHER" id="PTHR11552:SF210">
    <property type="entry name" value="GLUCOSE-METHANOL-CHOLINE OXIDOREDUCTASE N-TERMINAL DOMAIN-CONTAINING PROTEIN-RELATED"/>
    <property type="match status" value="1"/>
</dbReference>
<dbReference type="EMBL" id="JAPZBQ010000002">
    <property type="protein sequence ID" value="KAJ5345669.1"/>
    <property type="molecule type" value="Genomic_DNA"/>
</dbReference>
<reference evidence="8" key="1">
    <citation type="submission" date="2022-12" db="EMBL/GenBank/DDBJ databases">
        <authorList>
            <person name="Petersen C."/>
        </authorList>
    </citation>
    <scope>NUCLEOTIDE SEQUENCE</scope>
    <source>
        <strain evidence="8">IBT 35673</strain>
    </source>
</reference>
<dbReference type="Proteomes" id="UP001147695">
    <property type="component" value="Unassembled WGS sequence"/>
</dbReference>
<dbReference type="GO" id="GO:0050660">
    <property type="term" value="F:flavin adenine dinucleotide binding"/>
    <property type="evidence" value="ECO:0007669"/>
    <property type="project" value="InterPro"/>
</dbReference>
<dbReference type="Gene3D" id="3.50.50.60">
    <property type="entry name" value="FAD/NAD(P)-binding domain"/>
    <property type="match status" value="1"/>
</dbReference>
<evidence type="ECO:0000256" key="2">
    <source>
        <dbReference type="ARBA" id="ARBA00004496"/>
    </source>
</evidence>
<dbReference type="AlphaFoldDB" id="A0A9W9ULU5"/>
<evidence type="ECO:0000313" key="9">
    <source>
        <dbReference type="Proteomes" id="UP001147695"/>
    </source>
</evidence>
<dbReference type="Pfam" id="PF05199">
    <property type="entry name" value="GMC_oxred_C"/>
    <property type="match status" value="1"/>
</dbReference>
<evidence type="ECO:0000256" key="1">
    <source>
        <dbReference type="ARBA" id="ARBA00004191"/>
    </source>
</evidence>
<feature type="domain" description="Glucose-methanol-choline oxidoreductase N-terminal" evidence="7">
    <location>
        <begin position="284"/>
        <end position="298"/>
    </location>
</feature>
<feature type="binding site" evidence="6">
    <location>
        <begin position="97"/>
        <end position="100"/>
    </location>
    <ligand>
        <name>FAD</name>
        <dbReference type="ChEBI" id="CHEBI:57692"/>
    </ligand>
</feature>
<dbReference type="PANTHER" id="PTHR11552">
    <property type="entry name" value="GLUCOSE-METHANOL-CHOLINE GMC OXIDOREDUCTASE"/>
    <property type="match status" value="1"/>
</dbReference>
<comment type="caution">
    <text evidence="8">The sequence shown here is derived from an EMBL/GenBank/DDBJ whole genome shotgun (WGS) entry which is preliminary data.</text>
</comment>
<keyword evidence="6" id="KW-0274">FAD</keyword>
<dbReference type="PIRSF" id="PIRSF000137">
    <property type="entry name" value="Alcohol_oxidase"/>
    <property type="match status" value="1"/>
</dbReference>
<keyword evidence="5" id="KW-0964">Secreted</keyword>